<dbReference type="SUPFAM" id="SSF56801">
    <property type="entry name" value="Acetyl-CoA synthetase-like"/>
    <property type="match status" value="1"/>
</dbReference>
<dbReference type="EMBL" id="JAVDPF010000022">
    <property type="protein sequence ID" value="KAL1873266.1"/>
    <property type="molecule type" value="Genomic_DNA"/>
</dbReference>
<dbReference type="InterPro" id="IPR000873">
    <property type="entry name" value="AMP-dep_synth/lig_dom"/>
</dbReference>
<accession>A0ABR3XBZ3</accession>
<dbReference type="Pfam" id="PF00501">
    <property type="entry name" value="AMP-binding"/>
    <property type="match status" value="1"/>
</dbReference>
<dbReference type="PANTHER" id="PTHR45527:SF3">
    <property type="entry name" value="SIDEROPHORE SYNTHETASE (EUROFUNG)"/>
    <property type="match status" value="1"/>
</dbReference>
<feature type="domain" description="AMP-dependent synthetase/ligase" evidence="4">
    <location>
        <begin position="4"/>
        <end position="307"/>
    </location>
</feature>
<evidence type="ECO:0000313" key="6">
    <source>
        <dbReference type="Proteomes" id="UP001583193"/>
    </source>
</evidence>
<dbReference type="InterPro" id="IPR042099">
    <property type="entry name" value="ANL_N_sf"/>
</dbReference>
<sequence length="344" mass="37362">MVLEHARLTPSAPAVQSWDGNYTYRELDIITSKVVSYLAKRGLGPETFVLSCFEKSKWPVVARLAILKAGGAYISVDATDPPNFLKCVVDRVNVKIMLVSPGYKVKFASVIENVIPITEVIDESALLTGPICASVKPNNTCLILFTSGSTGQPKGIIQEHQALATAICDYVKALGMGRHSRVFQLYDYAFDISNTDYLGTLIAGGCCCIPTSSKEILSLIENMSILKANTTFLTPTFAIWIDPHLVPTLELVCIGGEPLSSELLEKWRGHVKLVNQYGMGEAATFCALNQDPKPGENAIVGYPGCGTIWLTDPSSLTFLFQSVLSEKSSSRAHIYRAATLTMCP</sequence>
<keyword evidence="6" id="KW-1185">Reference proteome</keyword>
<evidence type="ECO:0000313" key="5">
    <source>
        <dbReference type="EMBL" id="KAL1873266.1"/>
    </source>
</evidence>
<dbReference type="InterPro" id="IPR020845">
    <property type="entry name" value="AMP-binding_CS"/>
</dbReference>
<keyword evidence="2" id="KW-0597">Phosphoprotein</keyword>
<evidence type="ECO:0000259" key="4">
    <source>
        <dbReference type="Pfam" id="PF00501"/>
    </source>
</evidence>
<protein>
    <recommendedName>
        <fullName evidence="4">AMP-dependent synthetase/ligase domain-containing protein</fullName>
    </recommendedName>
</protein>
<dbReference type="Gene3D" id="3.40.50.12780">
    <property type="entry name" value="N-terminal domain of ligase-like"/>
    <property type="match status" value="1"/>
</dbReference>
<dbReference type="PROSITE" id="PS00455">
    <property type="entry name" value="AMP_BINDING"/>
    <property type="match status" value="1"/>
</dbReference>
<proteinExistence type="predicted"/>
<keyword evidence="1" id="KW-0596">Phosphopantetheine</keyword>
<evidence type="ECO:0000256" key="1">
    <source>
        <dbReference type="ARBA" id="ARBA00022450"/>
    </source>
</evidence>
<reference evidence="5 6" key="1">
    <citation type="journal article" date="2024" name="IMA Fungus">
        <title>IMA Genome - F19 : A genome assembly and annotation guide to empower mycologists, including annotated draft genome sequences of Ceratocystis pirilliformis, Diaporthe australafricana, Fusarium ophioides, Paecilomyces lecythidis, and Sporothrix stenoceras.</title>
        <authorList>
            <person name="Aylward J."/>
            <person name="Wilson A.M."/>
            <person name="Visagie C.M."/>
            <person name="Spraker J."/>
            <person name="Barnes I."/>
            <person name="Buitendag C."/>
            <person name="Ceriani C."/>
            <person name="Del Mar Angel L."/>
            <person name="du Plessis D."/>
            <person name="Fuchs T."/>
            <person name="Gasser K."/>
            <person name="Kramer D."/>
            <person name="Li W."/>
            <person name="Munsamy K."/>
            <person name="Piso A."/>
            <person name="Price J.L."/>
            <person name="Sonnekus B."/>
            <person name="Thomas C."/>
            <person name="van der Nest A."/>
            <person name="van Dijk A."/>
            <person name="van Heerden A."/>
            <person name="van Vuuren N."/>
            <person name="Yilmaz N."/>
            <person name="Duong T.A."/>
            <person name="van der Merwe N.A."/>
            <person name="Wingfield M.J."/>
            <person name="Wingfield B.D."/>
        </authorList>
    </citation>
    <scope>NUCLEOTIDE SEQUENCE [LARGE SCALE GENOMIC DNA]</scope>
    <source>
        <strain evidence="5 6">CMW 18167</strain>
    </source>
</reference>
<comment type="caution">
    <text evidence="5">The sequence shown here is derived from an EMBL/GenBank/DDBJ whole genome shotgun (WGS) entry which is preliminary data.</text>
</comment>
<dbReference type="PANTHER" id="PTHR45527">
    <property type="entry name" value="NONRIBOSOMAL PEPTIDE SYNTHETASE"/>
    <property type="match status" value="1"/>
</dbReference>
<evidence type="ECO:0000256" key="2">
    <source>
        <dbReference type="ARBA" id="ARBA00022553"/>
    </source>
</evidence>
<name>A0ABR3XBZ3_9EURO</name>
<keyword evidence="3" id="KW-0436">Ligase</keyword>
<dbReference type="Proteomes" id="UP001583193">
    <property type="component" value="Unassembled WGS sequence"/>
</dbReference>
<organism evidence="5 6">
    <name type="scientific">Paecilomyces lecythidis</name>
    <dbReference type="NCBI Taxonomy" id="3004212"/>
    <lineage>
        <taxon>Eukaryota</taxon>
        <taxon>Fungi</taxon>
        <taxon>Dikarya</taxon>
        <taxon>Ascomycota</taxon>
        <taxon>Pezizomycotina</taxon>
        <taxon>Eurotiomycetes</taxon>
        <taxon>Eurotiomycetidae</taxon>
        <taxon>Eurotiales</taxon>
        <taxon>Thermoascaceae</taxon>
        <taxon>Paecilomyces</taxon>
    </lineage>
</organism>
<evidence type="ECO:0000256" key="3">
    <source>
        <dbReference type="ARBA" id="ARBA00022598"/>
    </source>
</evidence>
<gene>
    <name evidence="5" type="ORF">Plec18167_006315</name>
</gene>